<dbReference type="Proteomes" id="UP000237350">
    <property type="component" value="Unassembled WGS sequence"/>
</dbReference>
<sequence length="191" mass="21376">MTIYRLTPQPLPSGGLVLRLGWGWRVFFALLTAIFLGVVLYDGQVLSIAGVLSLVSLLAALYQEFWCFDLSSDEIISREGLLFVGRTRRYRLSRAERLLLRLRAPFDPDAAAPSGGMLRSRRPVSAPFQRGYVQLFLELSPVSPEDAPEESSLRGESLLVQTESLRNRESLQELGEEVSRALGIPLEHRFG</sequence>
<feature type="transmembrane region" description="Helical" evidence="1">
    <location>
        <begin position="22"/>
        <end position="41"/>
    </location>
</feature>
<proteinExistence type="predicted"/>
<feature type="transmembrane region" description="Helical" evidence="1">
    <location>
        <begin position="48"/>
        <end position="66"/>
    </location>
</feature>
<comment type="caution">
    <text evidence="2">The sequence shown here is derived from an EMBL/GenBank/DDBJ whole genome shotgun (WGS) entry which is preliminary data.</text>
</comment>
<evidence type="ECO:0000313" key="3">
    <source>
        <dbReference type="Proteomes" id="UP000237350"/>
    </source>
</evidence>
<keyword evidence="1" id="KW-1133">Transmembrane helix</keyword>
<dbReference type="EMBL" id="LPWH01000122">
    <property type="protein sequence ID" value="POQ98504.1"/>
    <property type="molecule type" value="Genomic_DNA"/>
</dbReference>
<organism evidence="2 3">
    <name type="scientific">Alkalispirochaeta sphaeroplastigenens</name>
    <dbReference type="NCBI Taxonomy" id="1187066"/>
    <lineage>
        <taxon>Bacteria</taxon>
        <taxon>Pseudomonadati</taxon>
        <taxon>Spirochaetota</taxon>
        <taxon>Spirochaetia</taxon>
        <taxon>Spirochaetales</taxon>
        <taxon>Spirochaetaceae</taxon>
        <taxon>Alkalispirochaeta</taxon>
    </lineage>
</organism>
<accession>A0A2S4JG20</accession>
<evidence type="ECO:0000256" key="1">
    <source>
        <dbReference type="SAM" id="Phobius"/>
    </source>
</evidence>
<keyword evidence="1" id="KW-0472">Membrane</keyword>
<dbReference type="AlphaFoldDB" id="A0A2S4JG20"/>
<gene>
    <name evidence="2" type="ORF">AU468_13000</name>
</gene>
<evidence type="ECO:0000313" key="2">
    <source>
        <dbReference type="EMBL" id="POQ98504.1"/>
    </source>
</evidence>
<dbReference type="RefSeq" id="WP_103681102.1">
    <property type="nucleotide sequence ID" value="NZ_LPWH01000122.1"/>
</dbReference>
<name>A0A2S4JG20_9SPIO</name>
<reference evidence="3" key="1">
    <citation type="submission" date="2015-12" db="EMBL/GenBank/DDBJ databases">
        <authorList>
            <person name="Lodha T.D."/>
            <person name="Chintalapati S."/>
            <person name="Chintalapati V.R."/>
            <person name="Sravanthi T."/>
        </authorList>
    </citation>
    <scope>NUCLEOTIDE SEQUENCE [LARGE SCALE GENOMIC DNA]</scope>
    <source>
        <strain evidence="3">JC133</strain>
    </source>
</reference>
<keyword evidence="1" id="KW-0812">Transmembrane</keyword>
<protein>
    <submittedName>
        <fullName evidence="2">Uncharacterized protein</fullName>
    </submittedName>
</protein>
<keyword evidence="3" id="KW-1185">Reference proteome</keyword>
<dbReference type="OrthoDB" id="9984728at2"/>